<dbReference type="PANTHER" id="PTHR24305:SF210">
    <property type="entry name" value="CYTOCHROME P450 MONOOXYGENASE ASQL-RELATED"/>
    <property type="match status" value="1"/>
</dbReference>
<evidence type="ECO:0000256" key="8">
    <source>
        <dbReference type="SAM" id="MobiDB-lite"/>
    </source>
</evidence>
<name>A0A8H4N832_9PEZI</name>
<dbReference type="GO" id="GO:0016705">
    <property type="term" value="F:oxidoreductase activity, acting on paired donors, with incorporation or reduction of molecular oxygen"/>
    <property type="evidence" value="ECO:0007669"/>
    <property type="project" value="InterPro"/>
</dbReference>
<keyword evidence="5 6" id="KW-0408">Iron</keyword>
<feature type="binding site" description="axial binding residue" evidence="6">
    <location>
        <position position="485"/>
    </location>
    <ligand>
        <name>heme</name>
        <dbReference type="ChEBI" id="CHEBI:30413"/>
    </ligand>
    <ligandPart>
        <name>Fe</name>
        <dbReference type="ChEBI" id="CHEBI:18248"/>
    </ligandPart>
</feature>
<dbReference type="GO" id="GO:0020037">
    <property type="term" value="F:heme binding"/>
    <property type="evidence" value="ECO:0007669"/>
    <property type="project" value="InterPro"/>
</dbReference>
<evidence type="ECO:0000256" key="3">
    <source>
        <dbReference type="ARBA" id="ARBA00022617"/>
    </source>
</evidence>
<proteinExistence type="inferred from homology"/>
<dbReference type="OrthoDB" id="1470350at2759"/>
<reference evidence="10" key="1">
    <citation type="submission" date="2020-04" db="EMBL/GenBank/DDBJ databases">
        <title>Genome Assembly and Annotation of Botryosphaeria dothidea sdau 11-99, a Latent Pathogen of Apple Fruit Ring Rot in China.</title>
        <authorList>
            <person name="Yu C."/>
            <person name="Diao Y."/>
            <person name="Lu Q."/>
            <person name="Zhao J."/>
            <person name="Cui S."/>
            <person name="Peng C."/>
            <person name="He B."/>
            <person name="Liu H."/>
        </authorList>
    </citation>
    <scope>NUCLEOTIDE SEQUENCE [LARGE SCALE GENOMIC DNA]</scope>
    <source>
        <strain evidence="10">Sdau11-99</strain>
    </source>
</reference>
<gene>
    <name evidence="10" type="ORF">GTA08_BOTSDO11588</name>
</gene>
<keyword evidence="4 6" id="KW-0479">Metal-binding</keyword>
<dbReference type="GO" id="GO:0005506">
    <property type="term" value="F:iron ion binding"/>
    <property type="evidence" value="ECO:0007669"/>
    <property type="project" value="InterPro"/>
</dbReference>
<dbReference type="SUPFAM" id="SSF48264">
    <property type="entry name" value="Cytochrome P450"/>
    <property type="match status" value="1"/>
</dbReference>
<comment type="similarity">
    <text evidence="2 7">Belongs to the cytochrome P450 family.</text>
</comment>
<evidence type="ECO:0000256" key="1">
    <source>
        <dbReference type="ARBA" id="ARBA00001971"/>
    </source>
</evidence>
<dbReference type="PANTHER" id="PTHR24305">
    <property type="entry name" value="CYTOCHROME P450"/>
    <property type="match status" value="1"/>
</dbReference>
<evidence type="ECO:0000256" key="5">
    <source>
        <dbReference type="ARBA" id="ARBA00023004"/>
    </source>
</evidence>
<feature type="region of interest" description="Disordered" evidence="8">
    <location>
        <begin position="114"/>
        <end position="141"/>
    </location>
</feature>
<dbReference type="Gene3D" id="1.10.630.10">
    <property type="entry name" value="Cytochrome P450"/>
    <property type="match status" value="1"/>
</dbReference>
<organism evidence="10 11">
    <name type="scientific">Botryosphaeria dothidea</name>
    <dbReference type="NCBI Taxonomy" id="55169"/>
    <lineage>
        <taxon>Eukaryota</taxon>
        <taxon>Fungi</taxon>
        <taxon>Dikarya</taxon>
        <taxon>Ascomycota</taxon>
        <taxon>Pezizomycotina</taxon>
        <taxon>Dothideomycetes</taxon>
        <taxon>Dothideomycetes incertae sedis</taxon>
        <taxon>Botryosphaeriales</taxon>
        <taxon>Botryosphaeriaceae</taxon>
        <taxon>Botryosphaeria</taxon>
    </lineage>
</organism>
<feature type="compositionally biased region" description="Basic and acidic residues" evidence="8">
    <location>
        <begin position="131"/>
        <end position="141"/>
    </location>
</feature>
<keyword evidence="9" id="KW-0472">Membrane</keyword>
<dbReference type="Proteomes" id="UP000572817">
    <property type="component" value="Unassembled WGS sequence"/>
</dbReference>
<evidence type="ECO:0000256" key="9">
    <source>
        <dbReference type="SAM" id="Phobius"/>
    </source>
</evidence>
<protein>
    <submittedName>
        <fullName evidence="10">Cytochrome P450</fullName>
    </submittedName>
</protein>
<evidence type="ECO:0000256" key="6">
    <source>
        <dbReference type="PIRSR" id="PIRSR602401-1"/>
    </source>
</evidence>
<dbReference type="PROSITE" id="PS00086">
    <property type="entry name" value="CYTOCHROME_P450"/>
    <property type="match status" value="1"/>
</dbReference>
<dbReference type="InterPro" id="IPR017972">
    <property type="entry name" value="Cyt_P450_CS"/>
</dbReference>
<sequence>MDTPAVVNTPVSLLGGWQNLPLLIAGLLSLLLLSTLTKALYNLHLHPLHAHPGPTLAACTDLVYWLHFLRGDLHLWLYALHAQHGETVRFGPDRLSFITPAAWKDIYGHRSAARKTAPPAKDPKFYLGSKHGGDDDGAEGDRPSLTGILDDVAHAQVRRIFAHAFSDRGLRAQEPLIRGYVDQLVASLRARAGRGEAFDVVKMYNCTTFDVMGDLTFGEGLGLLERSELNGWVGALFRGIKGAVLGQMSREYPLLGKLVYLLVPAGLKRMMEEHQQYTRERVRRRLEKQGSGLERPDIWGLVLKQEEGKGLTLKEMNAQASLFMIAGTETTATLLSGLTFLLLKNPDKYERLVGEIRGSFVSEDELTIENLRKLQYMHACFEEGFRIYPPVPIGLPRVIPDGGASVAGQWVPGQVSRFHTKEELTHANTRAQQTRVSIPQWAAYRSSFNFQDPLSFIPERWLPEGGFESDRKDILQPFSIGPRNCLGQNLAYHEMRLILAKVLWHFDLSMGPENDGWLDQKCFALWEKHPLMLKAIARK</sequence>
<evidence type="ECO:0000256" key="7">
    <source>
        <dbReference type="RuleBase" id="RU000461"/>
    </source>
</evidence>
<dbReference type="InterPro" id="IPR002401">
    <property type="entry name" value="Cyt_P450_E_grp-I"/>
</dbReference>
<dbReference type="AlphaFoldDB" id="A0A8H4N832"/>
<feature type="transmembrane region" description="Helical" evidence="9">
    <location>
        <begin position="20"/>
        <end position="41"/>
    </location>
</feature>
<dbReference type="Pfam" id="PF00067">
    <property type="entry name" value="p450"/>
    <property type="match status" value="2"/>
</dbReference>
<dbReference type="InterPro" id="IPR050121">
    <property type="entry name" value="Cytochrome_P450_monoxygenase"/>
</dbReference>
<evidence type="ECO:0000256" key="2">
    <source>
        <dbReference type="ARBA" id="ARBA00010617"/>
    </source>
</evidence>
<evidence type="ECO:0000256" key="4">
    <source>
        <dbReference type="ARBA" id="ARBA00022723"/>
    </source>
</evidence>
<evidence type="ECO:0000313" key="11">
    <source>
        <dbReference type="Proteomes" id="UP000572817"/>
    </source>
</evidence>
<keyword evidence="7" id="KW-0503">Monooxygenase</keyword>
<keyword evidence="9" id="KW-0812">Transmembrane</keyword>
<comment type="cofactor">
    <cofactor evidence="1 6">
        <name>heme</name>
        <dbReference type="ChEBI" id="CHEBI:30413"/>
    </cofactor>
</comment>
<evidence type="ECO:0000313" key="10">
    <source>
        <dbReference type="EMBL" id="KAF4312550.1"/>
    </source>
</evidence>
<dbReference type="EMBL" id="WWBZ02000002">
    <property type="protein sequence ID" value="KAF4312550.1"/>
    <property type="molecule type" value="Genomic_DNA"/>
</dbReference>
<dbReference type="PRINTS" id="PR00463">
    <property type="entry name" value="EP450I"/>
</dbReference>
<keyword evidence="11" id="KW-1185">Reference proteome</keyword>
<comment type="caution">
    <text evidence="10">The sequence shown here is derived from an EMBL/GenBank/DDBJ whole genome shotgun (WGS) entry which is preliminary data.</text>
</comment>
<dbReference type="CDD" id="cd11058">
    <property type="entry name" value="CYP60B-like"/>
    <property type="match status" value="1"/>
</dbReference>
<keyword evidence="7" id="KW-0560">Oxidoreductase</keyword>
<keyword evidence="9" id="KW-1133">Transmembrane helix</keyword>
<dbReference type="PRINTS" id="PR00385">
    <property type="entry name" value="P450"/>
</dbReference>
<dbReference type="InterPro" id="IPR036396">
    <property type="entry name" value="Cyt_P450_sf"/>
</dbReference>
<dbReference type="InterPro" id="IPR001128">
    <property type="entry name" value="Cyt_P450"/>
</dbReference>
<keyword evidence="3 6" id="KW-0349">Heme</keyword>
<dbReference type="GO" id="GO:0004497">
    <property type="term" value="F:monooxygenase activity"/>
    <property type="evidence" value="ECO:0007669"/>
    <property type="project" value="UniProtKB-KW"/>
</dbReference>
<accession>A0A8H4N832</accession>